<keyword evidence="2" id="KW-1185">Reference proteome</keyword>
<gene>
    <name evidence="1" type="ORF">BpHYR1_022263</name>
</gene>
<reference evidence="1 2" key="1">
    <citation type="journal article" date="2018" name="Sci. Rep.">
        <title>Genomic signatures of local adaptation to the degree of environmental predictability in rotifers.</title>
        <authorList>
            <person name="Franch-Gras L."/>
            <person name="Hahn C."/>
            <person name="Garcia-Roger E.M."/>
            <person name="Carmona M.J."/>
            <person name="Serra M."/>
            <person name="Gomez A."/>
        </authorList>
    </citation>
    <scope>NUCLEOTIDE SEQUENCE [LARGE SCALE GENOMIC DNA]</scope>
    <source>
        <strain evidence="1">HYR1</strain>
    </source>
</reference>
<evidence type="ECO:0000313" key="1">
    <source>
        <dbReference type="EMBL" id="RNA10216.1"/>
    </source>
</evidence>
<evidence type="ECO:0000313" key="2">
    <source>
        <dbReference type="Proteomes" id="UP000276133"/>
    </source>
</evidence>
<dbReference type="AlphaFoldDB" id="A0A3M7QFK4"/>
<protein>
    <submittedName>
        <fullName evidence="1">Uncharacterized protein</fullName>
    </submittedName>
</protein>
<sequence length="63" mass="7155">KKITIFYVKYGEFKSSIKTKGYIDLDSSPEELVIDIKQFKIFPNHSQNSTRSAGRVADISAPF</sequence>
<organism evidence="1 2">
    <name type="scientific">Brachionus plicatilis</name>
    <name type="common">Marine rotifer</name>
    <name type="synonym">Brachionus muelleri</name>
    <dbReference type="NCBI Taxonomy" id="10195"/>
    <lineage>
        <taxon>Eukaryota</taxon>
        <taxon>Metazoa</taxon>
        <taxon>Spiralia</taxon>
        <taxon>Gnathifera</taxon>
        <taxon>Rotifera</taxon>
        <taxon>Eurotatoria</taxon>
        <taxon>Monogononta</taxon>
        <taxon>Pseudotrocha</taxon>
        <taxon>Ploima</taxon>
        <taxon>Brachionidae</taxon>
        <taxon>Brachionus</taxon>
    </lineage>
</organism>
<feature type="non-terminal residue" evidence="1">
    <location>
        <position position="1"/>
    </location>
</feature>
<dbReference type="EMBL" id="REGN01006259">
    <property type="protein sequence ID" value="RNA10216.1"/>
    <property type="molecule type" value="Genomic_DNA"/>
</dbReference>
<comment type="caution">
    <text evidence="1">The sequence shown here is derived from an EMBL/GenBank/DDBJ whole genome shotgun (WGS) entry which is preliminary data.</text>
</comment>
<name>A0A3M7QFK4_BRAPC</name>
<proteinExistence type="predicted"/>
<accession>A0A3M7QFK4</accession>
<dbReference type="Proteomes" id="UP000276133">
    <property type="component" value="Unassembled WGS sequence"/>
</dbReference>